<dbReference type="PROSITE" id="PS50142">
    <property type="entry name" value="RNASE_3_2"/>
    <property type="match status" value="1"/>
</dbReference>
<dbReference type="SMART" id="SM00535">
    <property type="entry name" value="RIBOc"/>
    <property type="match status" value="1"/>
</dbReference>
<evidence type="ECO:0000256" key="5">
    <source>
        <dbReference type="ARBA" id="ARBA00022490"/>
    </source>
</evidence>
<dbReference type="PROSITE" id="PS00517">
    <property type="entry name" value="RNASE_3_1"/>
    <property type="match status" value="1"/>
</dbReference>
<keyword evidence="13 15" id="KW-0460">Magnesium</keyword>
<dbReference type="Gene3D" id="1.10.1520.10">
    <property type="entry name" value="Ribonuclease III domain"/>
    <property type="match status" value="1"/>
</dbReference>
<dbReference type="Proteomes" id="UP000295304">
    <property type="component" value="Unassembled WGS sequence"/>
</dbReference>
<keyword evidence="7 15" id="KW-0507">mRNA processing</keyword>
<sequence length="222" mass="24253">MNHQELVQILGHTFRDPELLTCALRHASTTDRRTASNERLEFLGDRVLGLVIAEMLYMRFPDEPEGHLARRFTALVSGDALVRIAGEIGLSRFIDMATADADAGGRDNTALHANAMEAVLGALYLDGGIDAPKRVIGAFWAPLIDEDKAPPKDPKTALQEWAQAHKIALPVYREISRSGPDHAPRFTMEVAVKGAAPARAEGVSKRLAEREAAQGLLDRLKD</sequence>
<keyword evidence="6 15" id="KW-0698">rRNA processing</keyword>
<dbReference type="InterPro" id="IPR000999">
    <property type="entry name" value="RNase_III_dom"/>
</dbReference>
<proteinExistence type="inferred from homology"/>
<dbReference type="AlphaFoldDB" id="A0A4R3JDU2"/>
<keyword evidence="8 15" id="KW-0819">tRNA processing</keyword>
<dbReference type="SUPFAM" id="SSF54768">
    <property type="entry name" value="dsRNA-binding domain-like"/>
    <property type="match status" value="1"/>
</dbReference>
<comment type="cofactor">
    <cofactor evidence="15">
        <name>Mg(2+)</name>
        <dbReference type="ChEBI" id="CHEBI:18420"/>
    </cofactor>
</comment>
<feature type="active site" evidence="15">
    <location>
        <position position="117"/>
    </location>
</feature>
<dbReference type="Pfam" id="PF00035">
    <property type="entry name" value="dsrm"/>
    <property type="match status" value="1"/>
</dbReference>
<dbReference type="InterPro" id="IPR036389">
    <property type="entry name" value="RNase_III_sf"/>
</dbReference>
<dbReference type="GO" id="GO:0003725">
    <property type="term" value="F:double-stranded RNA binding"/>
    <property type="evidence" value="ECO:0007669"/>
    <property type="project" value="TreeGrafter"/>
</dbReference>
<dbReference type="GO" id="GO:0010468">
    <property type="term" value="P:regulation of gene expression"/>
    <property type="evidence" value="ECO:0007669"/>
    <property type="project" value="TreeGrafter"/>
</dbReference>
<keyword evidence="5 15" id="KW-0963">Cytoplasm</keyword>
<dbReference type="GO" id="GO:0008033">
    <property type="term" value="P:tRNA processing"/>
    <property type="evidence" value="ECO:0007669"/>
    <property type="project" value="UniProtKB-KW"/>
</dbReference>
<dbReference type="GO" id="GO:0004525">
    <property type="term" value="F:ribonuclease III activity"/>
    <property type="evidence" value="ECO:0007669"/>
    <property type="project" value="UniProtKB-UniRule"/>
</dbReference>
<keyword evidence="14 15" id="KW-0694">RNA-binding</keyword>
<dbReference type="InterPro" id="IPR014720">
    <property type="entry name" value="dsRBD_dom"/>
</dbReference>
<name>A0A4R3JDU2_9PROT</name>
<evidence type="ECO:0000256" key="9">
    <source>
        <dbReference type="ARBA" id="ARBA00022722"/>
    </source>
</evidence>
<evidence type="ECO:0000256" key="1">
    <source>
        <dbReference type="ARBA" id="ARBA00000109"/>
    </source>
</evidence>
<evidence type="ECO:0000256" key="10">
    <source>
        <dbReference type="ARBA" id="ARBA00022723"/>
    </source>
</evidence>
<keyword evidence="15" id="KW-0699">rRNA-binding</keyword>
<evidence type="ECO:0000256" key="14">
    <source>
        <dbReference type="ARBA" id="ARBA00022884"/>
    </source>
</evidence>
<accession>A0A4R3JDU2</accession>
<evidence type="ECO:0000313" key="18">
    <source>
        <dbReference type="EMBL" id="TCS64229.1"/>
    </source>
</evidence>
<feature type="binding site" evidence="15">
    <location>
        <position position="114"/>
    </location>
    <ligand>
        <name>Mg(2+)</name>
        <dbReference type="ChEBI" id="CHEBI:18420"/>
    </ligand>
</feature>
<keyword evidence="19" id="KW-1185">Reference proteome</keyword>
<keyword evidence="12 15" id="KW-0378">Hydrolase</keyword>
<evidence type="ECO:0000256" key="12">
    <source>
        <dbReference type="ARBA" id="ARBA00022801"/>
    </source>
</evidence>
<dbReference type="GO" id="GO:0005737">
    <property type="term" value="C:cytoplasm"/>
    <property type="evidence" value="ECO:0007669"/>
    <property type="project" value="UniProtKB-SubCell"/>
</dbReference>
<keyword evidence="9 15" id="KW-0540">Nuclease</keyword>
<feature type="binding site" evidence="15">
    <location>
        <position position="117"/>
    </location>
    <ligand>
        <name>Mg(2+)</name>
        <dbReference type="ChEBI" id="CHEBI:18420"/>
    </ligand>
</feature>
<comment type="catalytic activity">
    <reaction evidence="1 15">
        <text>Endonucleolytic cleavage to 5'-phosphomonoester.</text>
        <dbReference type="EC" id="3.1.26.3"/>
    </reaction>
</comment>
<dbReference type="GO" id="GO:0019843">
    <property type="term" value="F:rRNA binding"/>
    <property type="evidence" value="ECO:0007669"/>
    <property type="project" value="UniProtKB-KW"/>
</dbReference>
<evidence type="ECO:0000259" key="17">
    <source>
        <dbReference type="PROSITE" id="PS50142"/>
    </source>
</evidence>
<keyword evidence="10 15" id="KW-0479">Metal-binding</keyword>
<evidence type="ECO:0000256" key="2">
    <source>
        <dbReference type="ARBA" id="ARBA00004496"/>
    </source>
</evidence>
<evidence type="ECO:0000256" key="15">
    <source>
        <dbReference type="HAMAP-Rule" id="MF_00104"/>
    </source>
</evidence>
<evidence type="ECO:0000256" key="4">
    <source>
        <dbReference type="ARBA" id="ARBA00011738"/>
    </source>
</evidence>
<protein>
    <recommendedName>
        <fullName evidence="15">Ribonuclease 3</fullName>
        <ecNumber evidence="15">3.1.26.3</ecNumber>
    </recommendedName>
    <alternativeName>
        <fullName evidence="15">Ribonuclease III</fullName>
        <shortName evidence="15">RNase III</shortName>
    </alternativeName>
</protein>
<dbReference type="OrthoDB" id="9805026at2"/>
<dbReference type="CDD" id="cd10845">
    <property type="entry name" value="DSRM_RNAse_III_family"/>
    <property type="match status" value="1"/>
</dbReference>
<dbReference type="Gene3D" id="3.30.160.20">
    <property type="match status" value="1"/>
</dbReference>
<dbReference type="Pfam" id="PF14622">
    <property type="entry name" value="Ribonucleas_3_3"/>
    <property type="match status" value="1"/>
</dbReference>
<dbReference type="GO" id="GO:0046872">
    <property type="term" value="F:metal ion binding"/>
    <property type="evidence" value="ECO:0007669"/>
    <property type="project" value="UniProtKB-KW"/>
</dbReference>
<evidence type="ECO:0000256" key="8">
    <source>
        <dbReference type="ARBA" id="ARBA00022694"/>
    </source>
</evidence>
<evidence type="ECO:0000256" key="6">
    <source>
        <dbReference type="ARBA" id="ARBA00022552"/>
    </source>
</evidence>
<feature type="binding site" evidence="15">
    <location>
        <position position="41"/>
    </location>
    <ligand>
        <name>Mg(2+)</name>
        <dbReference type="ChEBI" id="CHEBI:18420"/>
    </ligand>
</feature>
<keyword evidence="11 15" id="KW-0255">Endonuclease</keyword>
<dbReference type="EMBL" id="SLZW01000002">
    <property type="protein sequence ID" value="TCS64229.1"/>
    <property type="molecule type" value="Genomic_DNA"/>
</dbReference>
<evidence type="ECO:0000256" key="11">
    <source>
        <dbReference type="ARBA" id="ARBA00022759"/>
    </source>
</evidence>
<organism evidence="18 19">
    <name type="scientific">Varunaivibrio sulfuroxidans</name>
    <dbReference type="NCBI Taxonomy" id="1773489"/>
    <lineage>
        <taxon>Bacteria</taxon>
        <taxon>Pseudomonadati</taxon>
        <taxon>Pseudomonadota</taxon>
        <taxon>Alphaproteobacteria</taxon>
        <taxon>Rhodospirillales</taxon>
        <taxon>Magnetovibrionaceae</taxon>
        <taxon>Varunaivibrio</taxon>
    </lineage>
</organism>
<reference evidence="18 19" key="1">
    <citation type="submission" date="2019-03" db="EMBL/GenBank/DDBJ databases">
        <title>Genomic Encyclopedia of Type Strains, Phase IV (KMG-IV): sequencing the most valuable type-strain genomes for metagenomic binning, comparative biology and taxonomic classification.</title>
        <authorList>
            <person name="Goeker M."/>
        </authorList>
    </citation>
    <scope>NUCLEOTIDE SEQUENCE [LARGE SCALE GENOMIC DNA]</scope>
    <source>
        <strain evidence="18 19">DSM 101688</strain>
    </source>
</reference>
<dbReference type="FunFam" id="1.10.1520.10:FF:000001">
    <property type="entry name" value="Ribonuclease 3"/>
    <property type="match status" value="1"/>
</dbReference>
<dbReference type="PANTHER" id="PTHR11207">
    <property type="entry name" value="RIBONUCLEASE III"/>
    <property type="match status" value="1"/>
</dbReference>
<dbReference type="PANTHER" id="PTHR11207:SF0">
    <property type="entry name" value="RIBONUCLEASE 3"/>
    <property type="match status" value="1"/>
</dbReference>
<dbReference type="EC" id="3.1.26.3" evidence="15"/>
<gene>
    <name evidence="15" type="primary">rnc</name>
    <name evidence="18" type="ORF">EDD55_102271</name>
</gene>
<comment type="caution">
    <text evidence="18">The sequence shown here is derived from an EMBL/GenBank/DDBJ whole genome shotgun (WGS) entry which is preliminary data.</text>
</comment>
<evidence type="ECO:0000256" key="13">
    <source>
        <dbReference type="ARBA" id="ARBA00022842"/>
    </source>
</evidence>
<dbReference type="GO" id="GO:0042802">
    <property type="term" value="F:identical protein binding"/>
    <property type="evidence" value="ECO:0007669"/>
    <property type="project" value="UniProtKB-ARBA"/>
</dbReference>
<evidence type="ECO:0000256" key="3">
    <source>
        <dbReference type="ARBA" id="ARBA00010183"/>
    </source>
</evidence>
<dbReference type="HAMAP" id="MF_00104">
    <property type="entry name" value="RNase_III"/>
    <property type="match status" value="1"/>
</dbReference>
<feature type="domain" description="DRBM" evidence="16">
    <location>
        <begin position="153"/>
        <end position="222"/>
    </location>
</feature>
<comment type="subcellular location">
    <subcellularLocation>
        <location evidence="2 15">Cytoplasm</location>
    </subcellularLocation>
</comment>
<dbReference type="RefSeq" id="WP_132938181.1">
    <property type="nucleotide sequence ID" value="NZ_CP119676.1"/>
</dbReference>
<dbReference type="SMART" id="SM00358">
    <property type="entry name" value="DSRM"/>
    <property type="match status" value="1"/>
</dbReference>
<dbReference type="GO" id="GO:0006397">
    <property type="term" value="P:mRNA processing"/>
    <property type="evidence" value="ECO:0007669"/>
    <property type="project" value="UniProtKB-UniRule"/>
</dbReference>
<dbReference type="GO" id="GO:0006364">
    <property type="term" value="P:rRNA processing"/>
    <property type="evidence" value="ECO:0007669"/>
    <property type="project" value="UniProtKB-UniRule"/>
</dbReference>
<dbReference type="NCBIfam" id="TIGR02191">
    <property type="entry name" value="RNaseIII"/>
    <property type="match status" value="1"/>
</dbReference>
<dbReference type="FunFam" id="3.30.160.20:FF:000003">
    <property type="entry name" value="Ribonuclease 3"/>
    <property type="match status" value="1"/>
</dbReference>
<dbReference type="SUPFAM" id="SSF69065">
    <property type="entry name" value="RNase III domain-like"/>
    <property type="match status" value="1"/>
</dbReference>
<comment type="similarity">
    <text evidence="3">Belongs to the ribonuclease III family.</text>
</comment>
<dbReference type="CDD" id="cd00593">
    <property type="entry name" value="RIBOc"/>
    <property type="match status" value="1"/>
</dbReference>
<evidence type="ECO:0000313" key="19">
    <source>
        <dbReference type="Proteomes" id="UP000295304"/>
    </source>
</evidence>
<dbReference type="PROSITE" id="PS50137">
    <property type="entry name" value="DS_RBD"/>
    <property type="match status" value="1"/>
</dbReference>
<comment type="function">
    <text evidence="15">Digests double-stranded RNA. Involved in the processing of primary rRNA transcript to yield the immediate precursors to the large and small rRNAs (23S and 16S). Processes some mRNAs, and tRNAs when they are encoded in the rRNA operon. Processes pre-crRNA and tracrRNA of type II CRISPR loci if present in the organism.</text>
</comment>
<feature type="active site" evidence="15">
    <location>
        <position position="45"/>
    </location>
</feature>
<evidence type="ECO:0000256" key="7">
    <source>
        <dbReference type="ARBA" id="ARBA00022664"/>
    </source>
</evidence>
<dbReference type="InterPro" id="IPR011907">
    <property type="entry name" value="RNase_III"/>
</dbReference>
<feature type="domain" description="RNase III" evidence="17">
    <location>
        <begin position="3"/>
        <end position="128"/>
    </location>
</feature>
<comment type="subunit">
    <text evidence="4 15">Homodimer.</text>
</comment>
<evidence type="ECO:0000259" key="16">
    <source>
        <dbReference type="PROSITE" id="PS50137"/>
    </source>
</evidence>